<evidence type="ECO:0000256" key="2">
    <source>
        <dbReference type="SAM" id="SignalP"/>
    </source>
</evidence>
<keyword evidence="2" id="KW-0732">Signal</keyword>
<feature type="compositionally biased region" description="Acidic residues" evidence="1">
    <location>
        <begin position="137"/>
        <end position="175"/>
    </location>
</feature>
<reference evidence="3" key="1">
    <citation type="submission" date="2012-12" db="EMBL/GenBank/DDBJ databases">
        <title>Identification and characterization of a phenylalanine ammonia-lyase gene family in Isatis indigotica Fort.</title>
        <authorList>
            <person name="Liu Q."/>
            <person name="Chen J."/>
            <person name="Zhou X."/>
            <person name="Di P."/>
            <person name="Xiao Y."/>
            <person name="Xuan H."/>
            <person name="Zhang L."/>
            <person name="Chen W."/>
        </authorList>
    </citation>
    <scope>NUCLEOTIDE SEQUENCE</scope>
    <source>
        <tissue evidence="3">Salivary gland</tissue>
    </source>
</reference>
<dbReference type="AlphaFoldDB" id="A0A0K8RLN6"/>
<accession>A0A0K8RLN6</accession>
<protein>
    <submittedName>
        <fullName evidence="3">Putative secreted protein</fullName>
    </submittedName>
</protein>
<feature type="region of interest" description="Disordered" evidence="1">
    <location>
        <begin position="135"/>
        <end position="175"/>
    </location>
</feature>
<sequence>MKAKSSVIAAFLLVLLAECGVGSSEVSKNCGEITMFNVSSIVNGSDLLCLTNTRWTSGDTSYNFSFIGNWTGHDKCLSTCNPCHPEPCTCRPGCVCLPVEDYPTVGRCVHNGTSLPMGVTSSVNLSMIDCGNKGEYYDGDDYEDDGDDEADGDDEEDEEDDEDEDDEEGDDDEED</sequence>
<name>A0A0K8RLN6_IXORI</name>
<dbReference type="EMBL" id="GADI01002005">
    <property type="protein sequence ID" value="JAA71803.1"/>
    <property type="molecule type" value="mRNA"/>
</dbReference>
<feature type="signal peptide" evidence="2">
    <location>
        <begin position="1"/>
        <end position="24"/>
    </location>
</feature>
<feature type="chain" id="PRO_5005518243" evidence="2">
    <location>
        <begin position="25"/>
        <end position="175"/>
    </location>
</feature>
<organism evidence="3">
    <name type="scientific">Ixodes ricinus</name>
    <name type="common">Common tick</name>
    <name type="synonym">Acarus ricinus</name>
    <dbReference type="NCBI Taxonomy" id="34613"/>
    <lineage>
        <taxon>Eukaryota</taxon>
        <taxon>Metazoa</taxon>
        <taxon>Ecdysozoa</taxon>
        <taxon>Arthropoda</taxon>
        <taxon>Chelicerata</taxon>
        <taxon>Arachnida</taxon>
        <taxon>Acari</taxon>
        <taxon>Parasitiformes</taxon>
        <taxon>Ixodida</taxon>
        <taxon>Ixodoidea</taxon>
        <taxon>Ixodidae</taxon>
        <taxon>Ixodinae</taxon>
        <taxon>Ixodes</taxon>
    </lineage>
</organism>
<proteinExistence type="evidence at transcript level"/>
<evidence type="ECO:0000313" key="3">
    <source>
        <dbReference type="EMBL" id="JAA71803.1"/>
    </source>
</evidence>
<evidence type="ECO:0000256" key="1">
    <source>
        <dbReference type="SAM" id="MobiDB-lite"/>
    </source>
</evidence>